<dbReference type="OMA" id="ACARIWL"/>
<dbReference type="InterPro" id="IPR046960">
    <property type="entry name" value="PPR_At4g14850-like_plant"/>
</dbReference>
<name>A0A2P6QVM6_ROSCH</name>
<organism evidence="3 4">
    <name type="scientific">Rosa chinensis</name>
    <name type="common">China rose</name>
    <dbReference type="NCBI Taxonomy" id="74649"/>
    <lineage>
        <taxon>Eukaryota</taxon>
        <taxon>Viridiplantae</taxon>
        <taxon>Streptophyta</taxon>
        <taxon>Embryophyta</taxon>
        <taxon>Tracheophyta</taxon>
        <taxon>Spermatophyta</taxon>
        <taxon>Magnoliopsida</taxon>
        <taxon>eudicotyledons</taxon>
        <taxon>Gunneridae</taxon>
        <taxon>Pentapetalae</taxon>
        <taxon>rosids</taxon>
        <taxon>fabids</taxon>
        <taxon>Rosales</taxon>
        <taxon>Rosaceae</taxon>
        <taxon>Rosoideae</taxon>
        <taxon>Rosoideae incertae sedis</taxon>
        <taxon>Rosa</taxon>
    </lineage>
</organism>
<dbReference type="Pfam" id="PF01535">
    <property type="entry name" value="PPR"/>
    <property type="match status" value="3"/>
</dbReference>
<gene>
    <name evidence="3" type="ORF">RchiOBHm_Chr4g0411551</name>
</gene>
<evidence type="ECO:0000256" key="1">
    <source>
        <dbReference type="ARBA" id="ARBA00022737"/>
    </source>
</evidence>
<evidence type="ECO:0000256" key="2">
    <source>
        <dbReference type="PROSITE-ProRule" id="PRU00708"/>
    </source>
</evidence>
<dbReference type="GO" id="GO:0009451">
    <property type="term" value="P:RNA modification"/>
    <property type="evidence" value="ECO:0007669"/>
    <property type="project" value="InterPro"/>
</dbReference>
<protein>
    <recommendedName>
        <fullName evidence="5">Pentatricopeptide</fullName>
    </recommendedName>
</protein>
<feature type="repeat" description="PPR" evidence="2">
    <location>
        <begin position="20"/>
        <end position="54"/>
    </location>
</feature>
<dbReference type="Gene3D" id="1.25.40.10">
    <property type="entry name" value="Tetratricopeptide repeat domain"/>
    <property type="match status" value="2"/>
</dbReference>
<proteinExistence type="predicted"/>
<keyword evidence="4" id="KW-1185">Reference proteome</keyword>
<evidence type="ECO:0008006" key="5">
    <source>
        <dbReference type="Google" id="ProtNLM"/>
    </source>
</evidence>
<dbReference type="PANTHER" id="PTHR47926:SF468">
    <property type="entry name" value="PENTATRICOPEPTIDE REPEAT-CONTAINING PROTEIN"/>
    <property type="match status" value="1"/>
</dbReference>
<evidence type="ECO:0000313" key="4">
    <source>
        <dbReference type="Proteomes" id="UP000238479"/>
    </source>
</evidence>
<dbReference type="Proteomes" id="UP000238479">
    <property type="component" value="Chromosome 4"/>
</dbReference>
<dbReference type="PANTHER" id="PTHR47926">
    <property type="entry name" value="PENTATRICOPEPTIDE REPEAT-CONTAINING PROTEIN"/>
    <property type="match status" value="1"/>
</dbReference>
<reference evidence="3 4" key="1">
    <citation type="journal article" date="2018" name="Nat. Genet.">
        <title>The Rosa genome provides new insights in the design of modern roses.</title>
        <authorList>
            <person name="Bendahmane M."/>
        </authorList>
    </citation>
    <scope>NUCLEOTIDE SEQUENCE [LARGE SCALE GENOMIC DNA]</scope>
    <source>
        <strain evidence="4">cv. Old Blush</strain>
    </source>
</reference>
<keyword evidence="1" id="KW-0677">Repeat</keyword>
<dbReference type="InterPro" id="IPR011990">
    <property type="entry name" value="TPR-like_helical_dom_sf"/>
</dbReference>
<dbReference type="InterPro" id="IPR002885">
    <property type="entry name" value="PPR_rpt"/>
</dbReference>
<evidence type="ECO:0000313" key="3">
    <source>
        <dbReference type="EMBL" id="PRQ38235.1"/>
    </source>
</evidence>
<dbReference type="PROSITE" id="PS51375">
    <property type="entry name" value="PPR"/>
    <property type="match status" value="1"/>
</dbReference>
<sequence length="176" mass="20223">MFKDARHLLEKMPSRDVHDSIVRWTCLVTKYSRGGWVDEARVLFDIMPERNVVTYNAMLSGYVQSGRLGTLDNCGGKWSALVDCLTLKTKRSAEVQGLYTLFRKMPERNVVSWTAMIGGFAWNGFYREALLLFLEWNGNYETRPNGETFISLVYACARIWLPHLGKQLHAQLIVNN</sequence>
<comment type="caution">
    <text evidence="3">The sequence shown here is derived from an EMBL/GenBank/DDBJ whole genome shotgun (WGS) entry which is preliminary data.</text>
</comment>
<dbReference type="EMBL" id="PDCK01000042">
    <property type="protein sequence ID" value="PRQ38235.1"/>
    <property type="molecule type" value="Genomic_DNA"/>
</dbReference>
<dbReference type="Gramene" id="PRQ38235">
    <property type="protein sequence ID" value="PRQ38235"/>
    <property type="gene ID" value="RchiOBHm_Chr4g0411551"/>
</dbReference>
<dbReference type="AlphaFoldDB" id="A0A2P6QVM6"/>
<accession>A0A2P6QVM6</accession>
<dbReference type="GO" id="GO:0003723">
    <property type="term" value="F:RNA binding"/>
    <property type="evidence" value="ECO:0007669"/>
    <property type="project" value="InterPro"/>
</dbReference>